<evidence type="ECO:0000259" key="2">
    <source>
        <dbReference type="Pfam" id="PF13309"/>
    </source>
</evidence>
<protein>
    <recommendedName>
        <fullName evidence="5">Transcriptional regulator</fullName>
    </recommendedName>
</protein>
<evidence type="ECO:0000313" key="4">
    <source>
        <dbReference type="Proteomes" id="UP000284178"/>
    </source>
</evidence>
<reference evidence="3 4" key="1">
    <citation type="submission" date="2018-08" db="EMBL/GenBank/DDBJ databases">
        <title>A genome reference for cultivated species of the human gut microbiota.</title>
        <authorList>
            <person name="Zou Y."/>
            <person name="Xue W."/>
            <person name="Luo G."/>
        </authorList>
    </citation>
    <scope>NUCLEOTIDE SEQUENCE [LARGE SCALE GENOMIC DNA]</scope>
    <source>
        <strain evidence="3 4">AF24-29</strain>
    </source>
</reference>
<dbReference type="Pfam" id="PF08348">
    <property type="entry name" value="PAS_6"/>
    <property type="match status" value="1"/>
</dbReference>
<keyword evidence="4" id="KW-1185">Reference proteome</keyword>
<feature type="domain" description="Transcriptional regulator DauR-like HTH" evidence="2">
    <location>
        <begin position="159"/>
        <end position="216"/>
    </location>
</feature>
<dbReference type="PANTHER" id="PTHR35568:SF1">
    <property type="entry name" value="TRANSCRIPTIONAL REGULATOR DAUR"/>
    <property type="match status" value="1"/>
</dbReference>
<dbReference type="InterPro" id="IPR039446">
    <property type="entry name" value="DauR-like"/>
</dbReference>
<dbReference type="RefSeq" id="WP_117895865.1">
    <property type="nucleotide sequence ID" value="NZ_CABJCV010000023.1"/>
</dbReference>
<evidence type="ECO:0000313" key="3">
    <source>
        <dbReference type="EMBL" id="RGR69540.1"/>
    </source>
</evidence>
<proteinExistence type="predicted"/>
<dbReference type="PANTHER" id="PTHR35568">
    <property type="entry name" value="TRANSCRIPTIONAL REGULATOR DAUR"/>
    <property type="match status" value="1"/>
</dbReference>
<dbReference type="GeneID" id="83016642"/>
<evidence type="ECO:0000259" key="1">
    <source>
        <dbReference type="Pfam" id="PF08348"/>
    </source>
</evidence>
<name>A0A412FN07_9FIRM</name>
<dbReference type="Pfam" id="PF13309">
    <property type="entry name" value="HTH_22"/>
    <property type="match status" value="1"/>
</dbReference>
<sequence length="222" mass="24944">MAYQSVDLTLVDQEILNSYSNMIEGLACYLGEGYEIVLHSLENYEHSVINIINGSHTGRKIGAPITDLALNMLEKIENTDKDYITYFSTNKKGEPLKSTTIAIRGEKRRIIGLLCMNLYMNTSLNDFVKTLVPQTPGLLGQPAMENFADNSDELIESTLRSIRERVMNDSSIAPSNKNKMIVMGLDDYGIFNIKDAVIKVANLLDISKNTVYMHLRNKQNSK</sequence>
<dbReference type="EMBL" id="QRUP01000023">
    <property type="protein sequence ID" value="RGR69540.1"/>
    <property type="molecule type" value="Genomic_DNA"/>
</dbReference>
<dbReference type="AlphaFoldDB" id="A0A412FN07"/>
<organism evidence="3 4">
    <name type="scientific">Holdemania filiformis</name>
    <dbReference type="NCBI Taxonomy" id="61171"/>
    <lineage>
        <taxon>Bacteria</taxon>
        <taxon>Bacillati</taxon>
        <taxon>Bacillota</taxon>
        <taxon>Erysipelotrichia</taxon>
        <taxon>Erysipelotrichales</taxon>
        <taxon>Erysipelotrichaceae</taxon>
        <taxon>Holdemania</taxon>
    </lineage>
</organism>
<comment type="caution">
    <text evidence="3">The sequence shown here is derived from an EMBL/GenBank/DDBJ whole genome shotgun (WGS) entry which is preliminary data.</text>
</comment>
<evidence type="ECO:0008006" key="5">
    <source>
        <dbReference type="Google" id="ProtNLM"/>
    </source>
</evidence>
<dbReference type="Proteomes" id="UP000284178">
    <property type="component" value="Unassembled WGS sequence"/>
</dbReference>
<dbReference type="InterPro" id="IPR013559">
    <property type="entry name" value="YheO"/>
</dbReference>
<dbReference type="InterPro" id="IPR039445">
    <property type="entry name" value="DauR-like_HTH"/>
</dbReference>
<accession>A0A412FN07</accession>
<gene>
    <name evidence="3" type="ORF">DWY25_14660</name>
</gene>
<feature type="domain" description="YheO-like" evidence="1">
    <location>
        <begin position="16"/>
        <end position="121"/>
    </location>
</feature>